<dbReference type="EMBL" id="GL832975">
    <property type="protein sequence ID" value="EGD76899.1"/>
    <property type="molecule type" value="Genomic_DNA"/>
</dbReference>
<protein>
    <submittedName>
        <fullName evidence="1">Uncharacterized protein</fullName>
    </submittedName>
</protein>
<reference evidence="1" key="1">
    <citation type="submission" date="2009-08" db="EMBL/GenBank/DDBJ databases">
        <title>Annotation of Salpingoeca rosetta.</title>
        <authorList>
            <consortium name="The Broad Institute Genome Sequencing Platform"/>
            <person name="Russ C."/>
            <person name="Cuomo C."/>
            <person name="Burger G."/>
            <person name="Gray M.W."/>
            <person name="Holland P.W.H."/>
            <person name="King N."/>
            <person name="Lang F.B.F."/>
            <person name="Roger A.J."/>
            <person name="Ruiz-Trillo I."/>
            <person name="Young S.K."/>
            <person name="Zeng Q."/>
            <person name="Gargeya S."/>
            <person name="Alvarado L."/>
            <person name="Berlin A."/>
            <person name="Chapman S.B."/>
            <person name="Chen Z."/>
            <person name="Freedman E."/>
            <person name="Gellesch M."/>
            <person name="Goldberg J."/>
            <person name="Griggs A."/>
            <person name="Gujja S."/>
            <person name="Heilman E."/>
            <person name="Heiman D."/>
            <person name="Howarth C."/>
            <person name="Mehta T."/>
            <person name="Neiman D."/>
            <person name="Pearson M."/>
            <person name="Roberts A."/>
            <person name="Saif S."/>
            <person name="Shea T."/>
            <person name="Shenoy N."/>
            <person name="Sisk P."/>
            <person name="Stolte C."/>
            <person name="Sykes S."/>
            <person name="White J."/>
            <person name="Yandava C."/>
            <person name="Haas B."/>
            <person name="Nusbaum C."/>
            <person name="Birren B."/>
        </authorList>
    </citation>
    <scope>NUCLEOTIDE SEQUENCE [LARGE SCALE GENOMIC DNA]</scope>
    <source>
        <strain evidence="1">ATCC 50818</strain>
    </source>
</reference>
<keyword evidence="2" id="KW-1185">Reference proteome</keyword>
<organism evidence="2">
    <name type="scientific">Salpingoeca rosetta (strain ATCC 50818 / BSB-021)</name>
    <dbReference type="NCBI Taxonomy" id="946362"/>
    <lineage>
        <taxon>Eukaryota</taxon>
        <taxon>Choanoflagellata</taxon>
        <taxon>Craspedida</taxon>
        <taxon>Salpingoecidae</taxon>
        <taxon>Salpingoeca</taxon>
    </lineage>
</organism>
<gene>
    <name evidence="1" type="ORF">PTSG_08244</name>
</gene>
<proteinExistence type="predicted"/>
<evidence type="ECO:0000313" key="2">
    <source>
        <dbReference type="Proteomes" id="UP000007799"/>
    </source>
</evidence>
<dbReference type="Proteomes" id="UP000007799">
    <property type="component" value="Unassembled WGS sequence"/>
</dbReference>
<evidence type="ECO:0000313" key="1">
    <source>
        <dbReference type="EMBL" id="EGD76899.1"/>
    </source>
</evidence>
<dbReference type="InParanoid" id="F2UIF0"/>
<dbReference type="AlphaFoldDB" id="F2UIF0"/>
<dbReference type="RefSeq" id="XP_004991270.1">
    <property type="nucleotide sequence ID" value="XM_004991213.1"/>
</dbReference>
<dbReference type="KEGG" id="sre:PTSG_08244"/>
<sequence length="231" mass="25771">MTAPRRESLHDELQAIESLIRSEEEAVLQELHSDQDQMQRLQELRSRTQQIFEQYDSSKATLDQMEKDLSAFKAQADLSDNDKATCAGLLSTVRSRQTKIERNQPARTQIMRELDMAVELTQSLAALGSHRDYTIMHAIKGLANTKALRAGGQEPKAEVFDKLRAVTSETQSLSVSHTNLRVRQGHCLRVATRLIGDVESVDVDDLRPRVNELISSRGTATSSTSSAEAHT</sequence>
<accession>F2UIF0</accession>
<name>F2UIF0_SALR5</name>
<dbReference type="GeneID" id="16071831"/>